<dbReference type="GO" id="GO:0004519">
    <property type="term" value="F:endonuclease activity"/>
    <property type="evidence" value="ECO:0007669"/>
    <property type="project" value="UniProtKB-KW"/>
</dbReference>
<keyword evidence="3" id="KW-0540">Nuclease</keyword>
<keyword evidence="5" id="KW-0378">Hydrolase</keyword>
<comment type="caution">
    <text evidence="8">The sequence shown here is derived from an EMBL/GenBank/DDBJ whole genome shotgun (WGS) entry which is preliminary data.</text>
</comment>
<keyword evidence="4" id="KW-0255">Endonuclease</keyword>
<dbReference type="GO" id="GO:0035613">
    <property type="term" value="F:RNA stem-loop binding"/>
    <property type="evidence" value="ECO:0007669"/>
    <property type="project" value="TreeGrafter"/>
</dbReference>
<protein>
    <submittedName>
        <fullName evidence="8">POK19 protein</fullName>
    </submittedName>
</protein>
<sequence>RGTAVNDLWQMDVTHVNSFGHLKFIHVTIDTYSKFIWGTAQAGERTLHVTRHLTSSFAVMGTPKQIKTDNGPAYTSNKIRMFLQQWNIKHVMGIPHSPTGQAIVE</sequence>
<dbReference type="GO" id="GO:0016787">
    <property type="term" value="F:hydrolase activity"/>
    <property type="evidence" value="ECO:0007669"/>
    <property type="project" value="UniProtKB-KW"/>
</dbReference>
<dbReference type="EMBL" id="VZTO01002336">
    <property type="protein sequence ID" value="NXT18240.1"/>
    <property type="molecule type" value="Genomic_DNA"/>
</dbReference>
<dbReference type="InterPro" id="IPR001584">
    <property type="entry name" value="Integrase_cat-core"/>
</dbReference>
<name>A0A7L3AKQ3_9AVES</name>
<gene>
    <name evidence="8" type="primary">Ervk19_0</name>
    <name evidence="8" type="ORF">SYRPAR_R14589</name>
</gene>
<dbReference type="GO" id="GO:0003964">
    <property type="term" value="F:RNA-directed DNA polymerase activity"/>
    <property type="evidence" value="ECO:0007669"/>
    <property type="project" value="UniProtKB-KW"/>
</dbReference>
<keyword evidence="2" id="KW-0548">Nucleotidyltransferase</keyword>
<dbReference type="SUPFAM" id="SSF53098">
    <property type="entry name" value="Ribonuclease H-like"/>
    <property type="match status" value="1"/>
</dbReference>
<reference evidence="8 9" key="1">
    <citation type="submission" date="2019-09" db="EMBL/GenBank/DDBJ databases">
        <title>Bird 10,000 Genomes (B10K) Project - Family phase.</title>
        <authorList>
            <person name="Zhang G."/>
        </authorList>
    </citation>
    <scope>NUCLEOTIDE SEQUENCE [LARGE SCALE GENOMIC DNA]</scope>
    <source>
        <strain evidence="8">B10K-DU-003-42</strain>
        <tissue evidence="8">Mixed tissue sample</tissue>
    </source>
</reference>
<organism evidence="8 9">
    <name type="scientific">Syrrhaptes paradoxus</name>
    <name type="common">Pallas's sandgrouse</name>
    <dbReference type="NCBI Taxonomy" id="302527"/>
    <lineage>
        <taxon>Eukaryota</taxon>
        <taxon>Metazoa</taxon>
        <taxon>Chordata</taxon>
        <taxon>Craniata</taxon>
        <taxon>Vertebrata</taxon>
        <taxon>Euteleostomi</taxon>
        <taxon>Archelosauria</taxon>
        <taxon>Archosauria</taxon>
        <taxon>Dinosauria</taxon>
        <taxon>Saurischia</taxon>
        <taxon>Theropoda</taxon>
        <taxon>Coelurosauria</taxon>
        <taxon>Aves</taxon>
        <taxon>Neognathae</taxon>
        <taxon>Neoaves</taxon>
        <taxon>Columbimorphae</taxon>
        <taxon>Pterocliformes</taxon>
        <taxon>Pteroclidae</taxon>
        <taxon>Syrrhaptes</taxon>
    </lineage>
</organism>
<dbReference type="AlphaFoldDB" id="A0A7L3AKQ3"/>
<accession>A0A7L3AKQ3</accession>
<dbReference type="InterPro" id="IPR036397">
    <property type="entry name" value="RNaseH_sf"/>
</dbReference>
<evidence type="ECO:0000313" key="8">
    <source>
        <dbReference type="EMBL" id="NXT18240.1"/>
    </source>
</evidence>
<keyword evidence="1" id="KW-0808">Transferase</keyword>
<dbReference type="GO" id="GO:0015074">
    <property type="term" value="P:DNA integration"/>
    <property type="evidence" value="ECO:0007669"/>
    <property type="project" value="InterPro"/>
</dbReference>
<evidence type="ECO:0000256" key="1">
    <source>
        <dbReference type="ARBA" id="ARBA00022679"/>
    </source>
</evidence>
<evidence type="ECO:0000256" key="4">
    <source>
        <dbReference type="ARBA" id="ARBA00022759"/>
    </source>
</evidence>
<feature type="non-terminal residue" evidence="8">
    <location>
        <position position="1"/>
    </location>
</feature>
<dbReference type="InterPro" id="IPR012337">
    <property type="entry name" value="RNaseH-like_sf"/>
</dbReference>
<dbReference type="Proteomes" id="UP000536260">
    <property type="component" value="Unassembled WGS sequence"/>
</dbReference>
<keyword evidence="6" id="KW-0695">RNA-directed DNA polymerase</keyword>
<dbReference type="PANTHER" id="PTHR41694">
    <property type="entry name" value="ENDOGENOUS RETROVIRUS GROUP K MEMBER POL PROTEIN"/>
    <property type="match status" value="1"/>
</dbReference>
<proteinExistence type="predicted"/>
<evidence type="ECO:0000256" key="2">
    <source>
        <dbReference type="ARBA" id="ARBA00022695"/>
    </source>
</evidence>
<evidence type="ECO:0000259" key="7">
    <source>
        <dbReference type="PROSITE" id="PS50994"/>
    </source>
</evidence>
<evidence type="ECO:0000256" key="5">
    <source>
        <dbReference type="ARBA" id="ARBA00022801"/>
    </source>
</evidence>
<dbReference type="Gene3D" id="3.30.420.10">
    <property type="entry name" value="Ribonuclease H-like superfamily/Ribonuclease H"/>
    <property type="match status" value="1"/>
</dbReference>
<evidence type="ECO:0000313" key="9">
    <source>
        <dbReference type="Proteomes" id="UP000536260"/>
    </source>
</evidence>
<dbReference type="Pfam" id="PF00665">
    <property type="entry name" value="rve"/>
    <property type="match status" value="1"/>
</dbReference>
<evidence type="ECO:0000256" key="3">
    <source>
        <dbReference type="ARBA" id="ARBA00022722"/>
    </source>
</evidence>
<dbReference type="PROSITE" id="PS50994">
    <property type="entry name" value="INTEGRASE"/>
    <property type="match status" value="1"/>
</dbReference>
<dbReference type="PANTHER" id="PTHR41694:SF3">
    <property type="entry name" value="RNA-DIRECTED DNA POLYMERASE-RELATED"/>
    <property type="match status" value="1"/>
</dbReference>
<keyword evidence="9" id="KW-1185">Reference proteome</keyword>
<feature type="non-terminal residue" evidence="8">
    <location>
        <position position="105"/>
    </location>
</feature>
<evidence type="ECO:0000256" key="6">
    <source>
        <dbReference type="ARBA" id="ARBA00022918"/>
    </source>
</evidence>
<feature type="domain" description="Integrase catalytic" evidence="7">
    <location>
        <begin position="1"/>
        <end position="105"/>
    </location>
</feature>